<evidence type="ECO:0000256" key="3">
    <source>
        <dbReference type="RuleBase" id="RU003694"/>
    </source>
</evidence>
<organism evidence="5 6">
    <name type="scientific">Staphylococcus saccharolyticus</name>
    <dbReference type="NCBI Taxonomy" id="33028"/>
    <lineage>
        <taxon>Bacteria</taxon>
        <taxon>Bacillati</taxon>
        <taxon>Bacillota</taxon>
        <taxon>Bacilli</taxon>
        <taxon>Bacillales</taxon>
        <taxon>Staphylococcaceae</taxon>
        <taxon>Staphylococcus</taxon>
    </lineage>
</organism>
<evidence type="ECO:0000313" key="5">
    <source>
        <dbReference type="EMBL" id="SUN32868.1"/>
    </source>
</evidence>
<dbReference type="AlphaFoldDB" id="A0A380JCD4"/>
<dbReference type="SUPFAM" id="SSF53901">
    <property type="entry name" value="Thiolase-like"/>
    <property type="match status" value="2"/>
</dbReference>
<keyword evidence="6" id="KW-1185">Reference proteome</keyword>
<dbReference type="Pfam" id="PF00109">
    <property type="entry name" value="ketoacyl-synt"/>
    <property type="match status" value="1"/>
</dbReference>
<dbReference type="Proteomes" id="UP000255425">
    <property type="component" value="Unassembled WGS sequence"/>
</dbReference>
<dbReference type="PROSITE" id="PS00606">
    <property type="entry name" value="KS3_1"/>
    <property type="match status" value="1"/>
</dbReference>
<keyword evidence="5" id="KW-0012">Acyltransferase</keyword>
<name>A0A380JCD4_9STAP</name>
<dbReference type="InterPro" id="IPR020841">
    <property type="entry name" value="PKS_Beta-ketoAc_synthase_dom"/>
</dbReference>
<dbReference type="GO" id="GO:0006633">
    <property type="term" value="P:fatty acid biosynthetic process"/>
    <property type="evidence" value="ECO:0007669"/>
    <property type="project" value="InterPro"/>
</dbReference>
<dbReference type="Pfam" id="PF02801">
    <property type="entry name" value="Ketoacyl-synt_C"/>
    <property type="match status" value="1"/>
</dbReference>
<dbReference type="SMART" id="SM00825">
    <property type="entry name" value="PKS_KS"/>
    <property type="match status" value="1"/>
</dbReference>
<keyword evidence="2 3" id="KW-0808">Transferase</keyword>
<dbReference type="InterPro" id="IPR018201">
    <property type="entry name" value="Ketoacyl_synth_AS"/>
</dbReference>
<protein>
    <submittedName>
        <fullName evidence="5">3-oxoacyl-ACP synthase</fullName>
        <ecNumber evidence="5">2.3.1.-</ecNumber>
    </submittedName>
</protein>
<dbReference type="InterPro" id="IPR014031">
    <property type="entry name" value="Ketoacyl_synth_C"/>
</dbReference>
<evidence type="ECO:0000256" key="1">
    <source>
        <dbReference type="ARBA" id="ARBA00008467"/>
    </source>
</evidence>
<dbReference type="CDD" id="cd00834">
    <property type="entry name" value="KAS_I_II"/>
    <property type="match status" value="1"/>
</dbReference>
<dbReference type="GO" id="GO:0004315">
    <property type="term" value="F:3-oxoacyl-[acyl-carrier-protein] synthase activity"/>
    <property type="evidence" value="ECO:0007669"/>
    <property type="project" value="InterPro"/>
</dbReference>
<dbReference type="Gene3D" id="3.40.47.10">
    <property type="match status" value="2"/>
</dbReference>
<dbReference type="PANTHER" id="PTHR11712">
    <property type="entry name" value="POLYKETIDE SYNTHASE-RELATED"/>
    <property type="match status" value="1"/>
</dbReference>
<dbReference type="InterPro" id="IPR016039">
    <property type="entry name" value="Thiolase-like"/>
</dbReference>
<dbReference type="EC" id="2.3.1.-" evidence="5"/>
<dbReference type="InterPro" id="IPR000794">
    <property type="entry name" value="Beta-ketoacyl_synthase"/>
</dbReference>
<gene>
    <name evidence="5" type="ORF">NCTC11807_02772</name>
</gene>
<reference evidence="5 6" key="1">
    <citation type="submission" date="2018-06" db="EMBL/GenBank/DDBJ databases">
        <authorList>
            <consortium name="Pathogen Informatics"/>
            <person name="Doyle S."/>
        </authorList>
    </citation>
    <scope>NUCLEOTIDE SEQUENCE [LARGE SCALE GENOMIC DNA]</scope>
    <source>
        <strain evidence="5 6">NCTC11807</strain>
    </source>
</reference>
<dbReference type="PROSITE" id="PS52004">
    <property type="entry name" value="KS3_2"/>
    <property type="match status" value="1"/>
</dbReference>
<dbReference type="RefSeq" id="WP_115314166.1">
    <property type="nucleotide sequence ID" value="NZ_CP068030.1"/>
</dbReference>
<evidence type="ECO:0000259" key="4">
    <source>
        <dbReference type="PROSITE" id="PS52004"/>
    </source>
</evidence>
<sequence>MRRVVVTGIGLTSPAGKTVDEFWKNLNEGRNFVVECDSMIDMGLKSSSHALIEDKSHLYKYSDKLDNFIKFGLYAGESAWKDSGLDIYSIQDESRIGLISSSAIGGTQTVADKFEELLVNDNIIFNNNDSHFYDSGMYHTLNVLLKRKLGIKGITTALSTGCTAGMDCLGLGFEEIIDGDLDICMIGASEAPLVNFTYATLDVIGCLSKNTSDYASCPFSLDRNGFVISEGSAFLVLEEYNHAKDRNARIYAEVEDFHSINNGNHMTNLKSDGLDMYELLNILFKKRKETTIDYINAHGSSTKQNDLFETEAYKKFFGKDIYKIPISSTKSMIGHSLSSASLFGCISAIMSIVTSKIHPTINLNNNDEKCDLNYVPNYSINKTVNNALVTASGFGGIHSAVILKKVKEEGE</sequence>
<accession>A0A380JCD4</accession>
<dbReference type="InterPro" id="IPR014030">
    <property type="entry name" value="Ketoacyl_synth_N"/>
</dbReference>
<dbReference type="GO" id="GO:0005829">
    <property type="term" value="C:cytosol"/>
    <property type="evidence" value="ECO:0007669"/>
    <property type="project" value="TreeGrafter"/>
</dbReference>
<evidence type="ECO:0000256" key="2">
    <source>
        <dbReference type="ARBA" id="ARBA00022679"/>
    </source>
</evidence>
<proteinExistence type="inferred from homology"/>
<dbReference type="EMBL" id="UHDZ01000002">
    <property type="protein sequence ID" value="SUN32868.1"/>
    <property type="molecule type" value="Genomic_DNA"/>
</dbReference>
<comment type="similarity">
    <text evidence="1 3">Belongs to the thiolase-like superfamily. Beta-ketoacyl-ACP synthases family.</text>
</comment>
<dbReference type="PANTHER" id="PTHR11712:SF336">
    <property type="entry name" value="3-OXOACYL-[ACYL-CARRIER-PROTEIN] SYNTHASE, MITOCHONDRIAL"/>
    <property type="match status" value="1"/>
</dbReference>
<evidence type="ECO:0000313" key="6">
    <source>
        <dbReference type="Proteomes" id="UP000255425"/>
    </source>
</evidence>
<feature type="domain" description="Ketosynthase family 3 (KS3)" evidence="4">
    <location>
        <begin position="1"/>
        <end position="405"/>
    </location>
</feature>